<evidence type="ECO:0000256" key="2">
    <source>
        <dbReference type="ARBA" id="ARBA00023125"/>
    </source>
</evidence>
<dbReference type="STRING" id="136857.CTEST_05680"/>
<dbReference type="SUPFAM" id="SSF48008">
    <property type="entry name" value="GntR ligand-binding domain-like"/>
    <property type="match status" value="1"/>
</dbReference>
<evidence type="ECO:0000256" key="3">
    <source>
        <dbReference type="ARBA" id="ARBA00023163"/>
    </source>
</evidence>
<dbReference type="Proteomes" id="UP000035540">
    <property type="component" value="Chromosome"/>
</dbReference>
<dbReference type="SUPFAM" id="SSF46785">
    <property type="entry name" value="Winged helix' DNA-binding domain"/>
    <property type="match status" value="1"/>
</dbReference>
<evidence type="ECO:0000313" key="7">
    <source>
        <dbReference type="Proteomes" id="UP000035540"/>
    </source>
</evidence>
<feature type="region of interest" description="Disordered" evidence="4">
    <location>
        <begin position="1"/>
        <end position="27"/>
    </location>
</feature>
<dbReference type="PANTHER" id="PTHR43537">
    <property type="entry name" value="TRANSCRIPTIONAL REGULATOR, GNTR FAMILY"/>
    <property type="match status" value="1"/>
</dbReference>
<dbReference type="Pfam" id="PF07729">
    <property type="entry name" value="FCD"/>
    <property type="match status" value="1"/>
</dbReference>
<accession>A0A0G3HBM5</accession>
<evidence type="ECO:0000313" key="6">
    <source>
        <dbReference type="EMBL" id="AKK08582.1"/>
    </source>
</evidence>
<reference evidence="7" key="2">
    <citation type="submission" date="2015-05" db="EMBL/GenBank/DDBJ databases">
        <title>Complete genome sequence of Corynebacterium testudinoris DSM 44614, recovered from necrotic lesions in the mouth of a tortoise.</title>
        <authorList>
            <person name="Ruckert C."/>
            <person name="Albersmeier A."/>
            <person name="Winkler A."/>
            <person name="Tauch A."/>
        </authorList>
    </citation>
    <scope>NUCLEOTIDE SEQUENCE [LARGE SCALE GENOMIC DNA]</scope>
    <source>
        <strain evidence="7">DSM 44614</strain>
    </source>
</reference>
<protein>
    <submittedName>
        <fullName evidence="6">Transcriptional regulator</fullName>
    </submittedName>
</protein>
<evidence type="ECO:0000256" key="4">
    <source>
        <dbReference type="SAM" id="MobiDB-lite"/>
    </source>
</evidence>
<dbReference type="PATRIC" id="fig|136857.5.peg.1130"/>
<feature type="domain" description="HTH gntR-type" evidence="5">
    <location>
        <begin position="28"/>
        <end position="95"/>
    </location>
</feature>
<keyword evidence="1" id="KW-0805">Transcription regulation</keyword>
<keyword evidence="7" id="KW-1185">Reference proteome</keyword>
<name>A0A0G3HBM5_9CORY</name>
<organism evidence="6 7">
    <name type="scientific">Corynebacterium testudinoris</name>
    <dbReference type="NCBI Taxonomy" id="136857"/>
    <lineage>
        <taxon>Bacteria</taxon>
        <taxon>Bacillati</taxon>
        <taxon>Actinomycetota</taxon>
        <taxon>Actinomycetes</taxon>
        <taxon>Mycobacteriales</taxon>
        <taxon>Corynebacteriaceae</taxon>
        <taxon>Corynebacterium</taxon>
    </lineage>
</organism>
<dbReference type="SMART" id="SM00895">
    <property type="entry name" value="FCD"/>
    <property type="match status" value="1"/>
</dbReference>
<dbReference type="KEGG" id="cted:CTEST_05680"/>
<keyword evidence="2" id="KW-0238">DNA-binding</keyword>
<proteinExistence type="predicted"/>
<dbReference type="GO" id="GO:0003677">
    <property type="term" value="F:DNA binding"/>
    <property type="evidence" value="ECO:0007669"/>
    <property type="project" value="UniProtKB-KW"/>
</dbReference>
<dbReference type="InterPro" id="IPR036390">
    <property type="entry name" value="WH_DNA-bd_sf"/>
</dbReference>
<dbReference type="SMART" id="SM00345">
    <property type="entry name" value="HTH_GNTR"/>
    <property type="match status" value="1"/>
</dbReference>
<reference evidence="6 7" key="1">
    <citation type="journal article" date="2015" name="Genome Announc.">
        <title>Complete Genome Sequence of the Type Strain Corynebacterium testudinoris DSM 44614, Recovered from Necrotic Lesions in the Mouth of a Tortoise.</title>
        <authorList>
            <person name="Ruckert C."/>
            <person name="Kriete M."/>
            <person name="Jaenicke S."/>
            <person name="Winkler A."/>
            <person name="Tauch A."/>
        </authorList>
    </citation>
    <scope>NUCLEOTIDE SEQUENCE [LARGE SCALE GENOMIC DNA]</scope>
    <source>
        <strain evidence="6 7">DSM 44614</strain>
    </source>
</reference>
<sequence>MRTMPGTPPPSALTDARRLPRLDEPRDSPLREQVAEHLRHAIIVGELAPGQVLSAPTLAEKFSISATPVREAMLDLANEGHVVALRYKGYRVVEVSPEVHAQHLELRRFIEIPLMVRLAEQGIPDSLLASSRSLAADGLEAAISGDLIEFIRLDSSLHLGLLAAAGNAVAVRHIRSLRSMARLSGLRDLADSGQLENTAREHIDLVETIARRDPETMSSLISRHLGHVTGVWAGNSAVT</sequence>
<dbReference type="Gene3D" id="1.20.120.530">
    <property type="entry name" value="GntR ligand-binding domain-like"/>
    <property type="match status" value="1"/>
</dbReference>
<dbReference type="InterPro" id="IPR000524">
    <property type="entry name" value="Tscrpt_reg_HTH_GntR"/>
</dbReference>
<evidence type="ECO:0000259" key="5">
    <source>
        <dbReference type="PROSITE" id="PS50949"/>
    </source>
</evidence>
<dbReference type="AlphaFoldDB" id="A0A0G3HBM5"/>
<dbReference type="GO" id="GO:0003700">
    <property type="term" value="F:DNA-binding transcription factor activity"/>
    <property type="evidence" value="ECO:0007669"/>
    <property type="project" value="InterPro"/>
</dbReference>
<dbReference type="Pfam" id="PF00392">
    <property type="entry name" value="GntR"/>
    <property type="match status" value="1"/>
</dbReference>
<keyword evidence="3" id="KW-0804">Transcription</keyword>
<feature type="compositionally biased region" description="Pro residues" evidence="4">
    <location>
        <begin position="1"/>
        <end position="11"/>
    </location>
</feature>
<dbReference type="InterPro" id="IPR011711">
    <property type="entry name" value="GntR_C"/>
</dbReference>
<dbReference type="Gene3D" id="1.10.10.10">
    <property type="entry name" value="Winged helix-like DNA-binding domain superfamily/Winged helix DNA-binding domain"/>
    <property type="match status" value="1"/>
</dbReference>
<dbReference type="InterPro" id="IPR036388">
    <property type="entry name" value="WH-like_DNA-bd_sf"/>
</dbReference>
<feature type="compositionally biased region" description="Basic and acidic residues" evidence="4">
    <location>
        <begin position="15"/>
        <end position="27"/>
    </location>
</feature>
<dbReference type="PROSITE" id="PS50949">
    <property type="entry name" value="HTH_GNTR"/>
    <property type="match status" value="1"/>
</dbReference>
<dbReference type="PANTHER" id="PTHR43537:SF45">
    <property type="entry name" value="GNTR FAMILY REGULATORY PROTEIN"/>
    <property type="match status" value="1"/>
</dbReference>
<dbReference type="EMBL" id="CP011545">
    <property type="protein sequence ID" value="AKK08582.1"/>
    <property type="molecule type" value="Genomic_DNA"/>
</dbReference>
<evidence type="ECO:0000256" key="1">
    <source>
        <dbReference type="ARBA" id="ARBA00023015"/>
    </source>
</evidence>
<gene>
    <name evidence="6" type="ORF">CTEST_05680</name>
</gene>
<dbReference type="InterPro" id="IPR008920">
    <property type="entry name" value="TF_FadR/GntR_C"/>
</dbReference>
<dbReference type="CDD" id="cd07377">
    <property type="entry name" value="WHTH_GntR"/>
    <property type="match status" value="1"/>
</dbReference>